<comment type="caution">
    <text evidence="1">The sequence shown here is derived from an EMBL/GenBank/DDBJ whole genome shotgun (WGS) entry which is preliminary data.</text>
</comment>
<accession>A0ABT3JR18</accession>
<dbReference type="RefSeq" id="WP_265125132.1">
    <property type="nucleotide sequence ID" value="NZ_JAPCHY010000001.1"/>
</dbReference>
<proteinExistence type="predicted"/>
<gene>
    <name evidence="1" type="ORF">OK345_00220</name>
</gene>
<sequence>MNGGRADIAGWPQPPVPPVDLADALAVAGYGTPVLAVALAPAMPDDGDEAAAAALVAEMDNIRLALQSRDPRALRRASGLFGRLLGRDVEAQAQAETLRAQLGVLLVRSDRHADALEAAVMRRADAATHAEAGAAAIERWADAAVLLLQDPVVDGAGAADGWATDTPQARLRRRLDHLRGVAATRRMDAAQLRLLHAQGLELLERYRRIRDVLLPAWEQNALAERAAREPARLAASARSHDQIVAEVAAMQARLR</sequence>
<evidence type="ECO:0000313" key="2">
    <source>
        <dbReference type="Proteomes" id="UP001209922"/>
    </source>
</evidence>
<dbReference type="Proteomes" id="UP001209922">
    <property type="component" value="Unassembled WGS sequence"/>
</dbReference>
<protein>
    <submittedName>
        <fullName evidence="1">Uncharacterized protein</fullName>
    </submittedName>
</protein>
<keyword evidence="2" id="KW-1185">Reference proteome</keyword>
<name>A0ABT3JR18_9XANT</name>
<organism evidence="1 2">
    <name type="scientific">Xanthomonas chitinilytica</name>
    <dbReference type="NCBI Taxonomy" id="2989819"/>
    <lineage>
        <taxon>Bacteria</taxon>
        <taxon>Pseudomonadati</taxon>
        <taxon>Pseudomonadota</taxon>
        <taxon>Gammaproteobacteria</taxon>
        <taxon>Lysobacterales</taxon>
        <taxon>Lysobacteraceae</taxon>
        <taxon>Xanthomonas</taxon>
    </lineage>
</organism>
<reference evidence="1 2" key="1">
    <citation type="submission" date="2022-10" db="EMBL/GenBank/DDBJ databases">
        <title>Xanthomonas sp. H13-6.</title>
        <authorList>
            <person name="Liu X."/>
            <person name="Deng Z."/>
            <person name="Jiang Y."/>
            <person name="Yu T."/>
            <person name="Ai J."/>
        </authorList>
    </citation>
    <scope>NUCLEOTIDE SEQUENCE [LARGE SCALE GENOMIC DNA]</scope>
    <source>
        <strain evidence="1 2">H13-6</strain>
    </source>
</reference>
<evidence type="ECO:0000313" key="1">
    <source>
        <dbReference type="EMBL" id="MCW4470942.1"/>
    </source>
</evidence>
<dbReference type="EMBL" id="JAPCHY010000001">
    <property type="protein sequence ID" value="MCW4470942.1"/>
    <property type="molecule type" value="Genomic_DNA"/>
</dbReference>